<feature type="coiled-coil region" evidence="7">
    <location>
        <begin position="432"/>
        <end position="459"/>
    </location>
</feature>
<dbReference type="Pfam" id="PF02861">
    <property type="entry name" value="Clp_N"/>
    <property type="match status" value="1"/>
</dbReference>
<accession>A0A419F0M5</accession>
<proteinExistence type="inferred from homology"/>
<gene>
    <name evidence="10" type="ORF">C4532_07405</name>
</gene>
<dbReference type="InterPro" id="IPR004176">
    <property type="entry name" value="Clp_R_N"/>
</dbReference>
<dbReference type="InterPro" id="IPR001245">
    <property type="entry name" value="Ser-Thr/Tyr_kinase_cat_dom"/>
</dbReference>
<keyword evidence="7" id="KW-0175">Coiled coil</keyword>
<dbReference type="GO" id="GO:0005829">
    <property type="term" value="C:cytosol"/>
    <property type="evidence" value="ECO:0007669"/>
    <property type="project" value="TreeGrafter"/>
</dbReference>
<keyword evidence="6" id="KW-0677">Repeat</keyword>
<evidence type="ECO:0000259" key="9">
    <source>
        <dbReference type="PROSITE" id="PS51903"/>
    </source>
</evidence>
<evidence type="ECO:0000256" key="3">
    <source>
        <dbReference type="ARBA" id="ARBA00022741"/>
    </source>
</evidence>
<dbReference type="InterPro" id="IPR000719">
    <property type="entry name" value="Prot_kinase_dom"/>
</dbReference>
<protein>
    <recommendedName>
        <fullName evidence="12">Protein kinase domain-containing protein</fullName>
    </recommendedName>
</protein>
<dbReference type="Gene3D" id="3.40.50.300">
    <property type="entry name" value="P-loop containing nucleotide triphosphate hydrolases"/>
    <property type="match status" value="1"/>
</dbReference>
<evidence type="ECO:0000256" key="1">
    <source>
        <dbReference type="ARBA" id="ARBA00008171"/>
    </source>
</evidence>
<evidence type="ECO:0008006" key="12">
    <source>
        <dbReference type="Google" id="ProtNLM"/>
    </source>
</evidence>
<dbReference type="InterPro" id="IPR045269">
    <property type="entry name" value="Atg1-like"/>
</dbReference>
<dbReference type="EMBL" id="QZKI01000059">
    <property type="protein sequence ID" value="RJP71450.1"/>
    <property type="molecule type" value="Genomic_DNA"/>
</dbReference>
<dbReference type="InterPro" id="IPR041546">
    <property type="entry name" value="ClpA/ClpB_AAA_lid"/>
</dbReference>
<organism evidence="10 11">
    <name type="scientific">Candidatus Abyssobacteria bacterium SURF_17</name>
    <dbReference type="NCBI Taxonomy" id="2093361"/>
    <lineage>
        <taxon>Bacteria</taxon>
        <taxon>Pseudomonadati</taxon>
        <taxon>Candidatus Hydrogenedentota</taxon>
        <taxon>Candidatus Abyssobacteria</taxon>
    </lineage>
</organism>
<evidence type="ECO:0000313" key="10">
    <source>
        <dbReference type="EMBL" id="RJP71450.1"/>
    </source>
</evidence>
<name>A0A419F0M5_9BACT</name>
<dbReference type="PROSITE" id="PS50011">
    <property type="entry name" value="PROTEIN_KINASE_DOM"/>
    <property type="match status" value="1"/>
</dbReference>
<dbReference type="GO" id="GO:0005776">
    <property type="term" value="C:autophagosome"/>
    <property type="evidence" value="ECO:0007669"/>
    <property type="project" value="TreeGrafter"/>
</dbReference>
<dbReference type="SUPFAM" id="SSF56112">
    <property type="entry name" value="Protein kinase-like (PK-like)"/>
    <property type="match status" value="1"/>
</dbReference>
<dbReference type="Pfam" id="PF07714">
    <property type="entry name" value="PK_Tyr_Ser-Thr"/>
    <property type="match status" value="1"/>
</dbReference>
<dbReference type="GO" id="GO:0004674">
    <property type="term" value="F:protein serine/threonine kinase activity"/>
    <property type="evidence" value="ECO:0007669"/>
    <property type="project" value="InterPro"/>
</dbReference>
<dbReference type="PANTHER" id="PTHR24348:SF22">
    <property type="entry name" value="NON-SPECIFIC SERINE_THREONINE PROTEIN KINASE"/>
    <property type="match status" value="1"/>
</dbReference>
<dbReference type="SUPFAM" id="SSF52540">
    <property type="entry name" value="P-loop containing nucleoside triphosphate hydrolases"/>
    <property type="match status" value="1"/>
</dbReference>
<dbReference type="GO" id="GO:0016020">
    <property type="term" value="C:membrane"/>
    <property type="evidence" value="ECO:0007669"/>
    <property type="project" value="TreeGrafter"/>
</dbReference>
<dbReference type="InterPro" id="IPR027417">
    <property type="entry name" value="P-loop_NTPase"/>
</dbReference>
<keyword evidence="4" id="KW-0418">Kinase</keyword>
<dbReference type="GO" id="GO:0000407">
    <property type="term" value="C:phagophore assembly site"/>
    <property type="evidence" value="ECO:0007669"/>
    <property type="project" value="TreeGrafter"/>
</dbReference>
<evidence type="ECO:0000259" key="8">
    <source>
        <dbReference type="PROSITE" id="PS50011"/>
    </source>
</evidence>
<comment type="caution">
    <text evidence="10">The sequence shown here is derived from an EMBL/GenBank/DDBJ whole genome shotgun (WGS) entry which is preliminary data.</text>
</comment>
<evidence type="ECO:0000313" key="11">
    <source>
        <dbReference type="Proteomes" id="UP000285961"/>
    </source>
</evidence>
<dbReference type="AlphaFoldDB" id="A0A419F0M5"/>
<dbReference type="PROSITE" id="PS51903">
    <property type="entry name" value="CLP_R"/>
    <property type="match status" value="1"/>
</dbReference>
<dbReference type="PANTHER" id="PTHR24348">
    <property type="entry name" value="SERINE/THREONINE-PROTEIN KINASE UNC-51-RELATED"/>
    <property type="match status" value="1"/>
</dbReference>
<dbReference type="SUPFAM" id="SSF81923">
    <property type="entry name" value="Double Clp-N motif"/>
    <property type="match status" value="1"/>
</dbReference>
<feature type="domain" description="Clp R" evidence="9">
    <location>
        <begin position="312"/>
        <end position="456"/>
    </location>
</feature>
<feature type="domain" description="Protein kinase" evidence="8">
    <location>
        <begin position="1"/>
        <end position="294"/>
    </location>
</feature>
<evidence type="ECO:0000256" key="6">
    <source>
        <dbReference type="PROSITE-ProRule" id="PRU01251"/>
    </source>
</evidence>
<dbReference type="GO" id="GO:0005524">
    <property type="term" value="F:ATP binding"/>
    <property type="evidence" value="ECO:0007669"/>
    <property type="project" value="UniProtKB-KW"/>
</dbReference>
<evidence type="ECO:0000256" key="4">
    <source>
        <dbReference type="ARBA" id="ARBA00022777"/>
    </source>
</evidence>
<evidence type="ECO:0000256" key="5">
    <source>
        <dbReference type="ARBA" id="ARBA00022840"/>
    </source>
</evidence>
<keyword evidence="5" id="KW-0067">ATP-binding</keyword>
<evidence type="ECO:0000256" key="7">
    <source>
        <dbReference type="SAM" id="Coils"/>
    </source>
</evidence>
<dbReference type="Proteomes" id="UP000285961">
    <property type="component" value="Unassembled WGS sequence"/>
</dbReference>
<keyword evidence="3" id="KW-0547">Nucleotide-binding</keyword>
<evidence type="ECO:0000256" key="2">
    <source>
        <dbReference type="ARBA" id="ARBA00022679"/>
    </source>
</evidence>
<dbReference type="InterPro" id="IPR011009">
    <property type="entry name" value="Kinase-like_dom_sf"/>
</dbReference>
<comment type="similarity">
    <text evidence="1">Belongs to the protein kinase superfamily. TKL Ser/Thr protein kinase family. ROCO subfamily.</text>
</comment>
<sequence>MRNGPAIPQAPEGGVSLFECGQWIDDQYLVIERHRSAWWVLYAVYDRISEKVFLVKRPIDALIPNASATLRLINNAKAWIGLGDCDEVANAYLVKEFARIPYIFIEYIHGPSLADIFNDAPEKPLPEEQTVGLMKQLIKGMKFLHDAPLPDGNTGAIHGNLCPRNILTKAGSIKITDIGLMSALRQSVESATAELLRDAISYMAPEQREQPGRADKLTDIYSFGAIMYEAATGMPPLPGGKASDPLGDLMQIEPLPPKMRNRSCPRWLEETILKCIARRPENRFQSFAQIDVFLKEMIEAEETSKNRSEKREDRPPTSRVARIRGMAKRESRHLEHYYLGVEHLMLGLIAEEEDMVMNCFDRKVSAEQLRSEILAHLPKGEGPWYWEGVRKTPRYERIAEQARAIRREYGHDRMLPQHILLALLEEGSSVPVRILKNLKVDVKAAAQNLRRELARTRSAVFVYKTESPLSRFADKLPCTTALAPPIPFVDRTSELSRARELIQEDGKSLLVVGEPGVGKTAFLNALECLLSEAAASASRDFGGLHKLRVGALIAASEDGEQFDSNLLETIGGVIESHSVLVIEDLPVVLDVRGKVTPGRMADTLEEYVASKGLMLVATATPAGYVAGESACRTLIQCLEIINLPEAEGEQALEMLAASKEVLEKEHSVRIVDEALEATIRHSRAVSNRALPGKAFDLLEHACITARFGSYVHGMTESKPIITADQVAHALAETQNTARELPTER</sequence>
<dbReference type="InterPro" id="IPR036628">
    <property type="entry name" value="Clp_N_dom_sf"/>
</dbReference>
<dbReference type="Gene3D" id="1.10.8.60">
    <property type="match status" value="1"/>
</dbReference>
<dbReference type="Gene3D" id="1.10.510.10">
    <property type="entry name" value="Transferase(Phosphotransferase) domain 1"/>
    <property type="match status" value="1"/>
</dbReference>
<dbReference type="Pfam" id="PF17871">
    <property type="entry name" value="AAA_lid_9"/>
    <property type="match status" value="1"/>
</dbReference>
<reference evidence="10 11" key="1">
    <citation type="journal article" date="2017" name="ISME J.">
        <title>Energy and carbon metabolisms in a deep terrestrial subsurface fluid microbial community.</title>
        <authorList>
            <person name="Momper L."/>
            <person name="Jungbluth S.P."/>
            <person name="Lee M.D."/>
            <person name="Amend J.P."/>
        </authorList>
    </citation>
    <scope>NUCLEOTIDE SEQUENCE [LARGE SCALE GENOMIC DNA]</scope>
    <source>
        <strain evidence="10">SURF_17</strain>
    </source>
</reference>
<dbReference type="Gene3D" id="1.10.1780.10">
    <property type="entry name" value="Clp, N-terminal domain"/>
    <property type="match status" value="1"/>
</dbReference>
<keyword evidence="2" id="KW-0808">Transferase</keyword>